<comment type="caution">
    <text evidence="9">The sequence shown here is derived from an EMBL/GenBank/DDBJ whole genome shotgun (WGS) entry which is preliminary data.</text>
</comment>
<feature type="domain" description="Alpha-carbonic anhydrase" evidence="8">
    <location>
        <begin position="347"/>
        <end position="622"/>
    </location>
</feature>
<dbReference type="SMART" id="SM01057">
    <property type="entry name" value="Carb_anhydrase"/>
    <property type="match status" value="2"/>
</dbReference>
<evidence type="ECO:0000256" key="5">
    <source>
        <dbReference type="ARBA" id="ARBA00023239"/>
    </source>
</evidence>
<accession>A0A6A4WHL2</accession>
<dbReference type="PANTHER" id="PTHR18952">
    <property type="entry name" value="CARBONIC ANHYDRASE"/>
    <property type="match status" value="1"/>
</dbReference>
<comment type="similarity">
    <text evidence="1">Belongs to the alpha-carbonic anhydrase family.</text>
</comment>
<dbReference type="AlphaFoldDB" id="A0A6A4WHL2"/>
<evidence type="ECO:0000256" key="2">
    <source>
        <dbReference type="ARBA" id="ARBA00012925"/>
    </source>
</evidence>
<keyword evidence="4" id="KW-0862">Zinc</keyword>
<evidence type="ECO:0000256" key="6">
    <source>
        <dbReference type="ARBA" id="ARBA00048348"/>
    </source>
</evidence>
<feature type="signal peptide" evidence="7">
    <location>
        <begin position="1"/>
        <end position="18"/>
    </location>
</feature>
<organism evidence="9 10">
    <name type="scientific">Amphibalanus amphitrite</name>
    <name type="common">Striped barnacle</name>
    <name type="synonym">Balanus amphitrite</name>
    <dbReference type="NCBI Taxonomy" id="1232801"/>
    <lineage>
        <taxon>Eukaryota</taxon>
        <taxon>Metazoa</taxon>
        <taxon>Ecdysozoa</taxon>
        <taxon>Arthropoda</taxon>
        <taxon>Crustacea</taxon>
        <taxon>Multicrustacea</taxon>
        <taxon>Cirripedia</taxon>
        <taxon>Thoracica</taxon>
        <taxon>Thoracicalcarea</taxon>
        <taxon>Balanomorpha</taxon>
        <taxon>Balanoidea</taxon>
        <taxon>Balanidae</taxon>
        <taxon>Amphibalaninae</taxon>
        <taxon>Amphibalanus</taxon>
    </lineage>
</organism>
<dbReference type="GO" id="GO:0004089">
    <property type="term" value="F:carbonate dehydratase activity"/>
    <property type="evidence" value="ECO:0007669"/>
    <property type="project" value="UniProtKB-EC"/>
</dbReference>
<reference evidence="9 10" key="1">
    <citation type="submission" date="2019-07" db="EMBL/GenBank/DDBJ databases">
        <title>Draft genome assembly of a fouling barnacle, Amphibalanus amphitrite (Darwin, 1854): The first reference genome for Thecostraca.</title>
        <authorList>
            <person name="Kim W."/>
        </authorList>
    </citation>
    <scope>NUCLEOTIDE SEQUENCE [LARGE SCALE GENOMIC DNA]</scope>
    <source>
        <strain evidence="9">SNU_AA5</strain>
        <tissue evidence="9">Soma without cirri and trophi</tissue>
    </source>
</reference>
<dbReference type="PANTHER" id="PTHR18952:SF265">
    <property type="entry name" value="CARBONIC ANHYDRASE"/>
    <property type="match status" value="1"/>
</dbReference>
<protein>
    <recommendedName>
        <fullName evidence="2">carbonic anhydrase</fullName>
        <ecNumber evidence="2">4.2.1.1</ecNumber>
    </recommendedName>
</protein>
<dbReference type="Pfam" id="PF00194">
    <property type="entry name" value="Carb_anhydrase"/>
    <property type="match status" value="2"/>
</dbReference>
<comment type="catalytic activity">
    <reaction evidence="6">
        <text>hydrogencarbonate + H(+) = CO2 + H2O</text>
        <dbReference type="Rhea" id="RHEA:10748"/>
        <dbReference type="ChEBI" id="CHEBI:15377"/>
        <dbReference type="ChEBI" id="CHEBI:15378"/>
        <dbReference type="ChEBI" id="CHEBI:16526"/>
        <dbReference type="ChEBI" id="CHEBI:17544"/>
        <dbReference type="EC" id="4.2.1.1"/>
    </reaction>
</comment>
<keyword evidence="3" id="KW-0479">Metal-binding</keyword>
<dbReference type="EMBL" id="VIIS01000618">
    <property type="protein sequence ID" value="KAF0306977.1"/>
    <property type="molecule type" value="Genomic_DNA"/>
</dbReference>
<keyword evidence="5" id="KW-0456">Lyase</keyword>
<evidence type="ECO:0000256" key="4">
    <source>
        <dbReference type="ARBA" id="ARBA00022833"/>
    </source>
</evidence>
<dbReference type="InterPro" id="IPR001148">
    <property type="entry name" value="CA_dom"/>
</dbReference>
<dbReference type="EC" id="4.2.1.1" evidence="2"/>
<keyword evidence="7" id="KW-0732">Signal</keyword>
<evidence type="ECO:0000313" key="9">
    <source>
        <dbReference type="EMBL" id="KAF0306977.1"/>
    </source>
</evidence>
<dbReference type="InterPro" id="IPR023561">
    <property type="entry name" value="Carbonic_anhydrase_a-class"/>
</dbReference>
<dbReference type="InterPro" id="IPR036398">
    <property type="entry name" value="CA_dom_sf"/>
</dbReference>
<dbReference type="SUPFAM" id="SSF51069">
    <property type="entry name" value="Carbonic anhydrase"/>
    <property type="match status" value="2"/>
</dbReference>
<dbReference type="Proteomes" id="UP000440578">
    <property type="component" value="Unassembled WGS sequence"/>
</dbReference>
<evidence type="ECO:0000313" key="10">
    <source>
        <dbReference type="Proteomes" id="UP000440578"/>
    </source>
</evidence>
<gene>
    <name evidence="9" type="primary">CA3_1</name>
    <name evidence="9" type="ORF">FJT64_021585</name>
</gene>
<evidence type="ECO:0000256" key="7">
    <source>
        <dbReference type="SAM" id="SignalP"/>
    </source>
</evidence>
<keyword evidence="10" id="KW-1185">Reference proteome</keyword>
<evidence type="ECO:0000256" key="1">
    <source>
        <dbReference type="ARBA" id="ARBA00010718"/>
    </source>
</evidence>
<dbReference type="GO" id="GO:0008270">
    <property type="term" value="F:zinc ion binding"/>
    <property type="evidence" value="ECO:0007669"/>
    <property type="project" value="InterPro"/>
</dbReference>
<name>A0A6A4WHL2_AMPAM</name>
<feature type="chain" id="PRO_5025417673" description="carbonic anhydrase" evidence="7">
    <location>
        <begin position="19"/>
        <end position="623"/>
    </location>
</feature>
<dbReference type="PROSITE" id="PS51144">
    <property type="entry name" value="ALPHA_CA_2"/>
    <property type="match status" value="2"/>
</dbReference>
<feature type="domain" description="Alpha-carbonic anhydrase" evidence="8">
    <location>
        <begin position="29"/>
        <end position="312"/>
    </location>
</feature>
<evidence type="ECO:0000256" key="3">
    <source>
        <dbReference type="ARBA" id="ARBA00022723"/>
    </source>
</evidence>
<dbReference type="CDD" id="cd00326">
    <property type="entry name" value="alpha_CA"/>
    <property type="match status" value="2"/>
</dbReference>
<dbReference type="Gene3D" id="3.10.200.10">
    <property type="entry name" value="Alpha carbonic anhydrase"/>
    <property type="match status" value="2"/>
</dbReference>
<dbReference type="OrthoDB" id="6358807at2759"/>
<proteinExistence type="inferred from homology"/>
<evidence type="ECO:0000259" key="8">
    <source>
        <dbReference type="PROSITE" id="PS51144"/>
    </source>
</evidence>
<sequence>MAAALSVVLLVLLRSSWSSGCEPVGPEGHGWSYHDLHAWNSVEGSQCGQISKQQSPIDLTRGRCGASDAQPPHVALNSNWWPVVVSNDGRTLKIDFDCFGAVDGLASPMMLFFPGAQSDRQVSKEDLRYELAEVHFHWGGKGRKGSEHAIEGQRFDAEAHFKFKHVTYSLTSYYQVRLTEGALYAVGVPLIAGAGERFNLVSDTGFPTFGLEDTMSQVRRYNTGFNMTINVAELKTLFDRVLQNVYKYTGSLTTPPCTLKLPWLVSAEPTYIKPEFLAELRKLRDEKGSIIKHNVRPLQKKTLGGQSCLNEGFFSLGNFGTPVGGAALLVLLIARCQGCGLAPPEGLPWNYRDFQHWESLDGSFCGEQEEQQSPIDLYGEECDEDDSYQPRIKQNSKTWDVTVTNNGRTLKLMFDCDNQVASNEAHGPLTLYSDVGMEHEGLDYDLAEMHFHWGEDDQHGSEHALKGNKFPAEAHLKFKHRSHAGVAFHVAKLTEGAVHALGIPLISDDRGGSDIKFPTLRLEKKMKKVRKFRSSFRMKVKVKELKRLLDKVLDKVYKYIGSLTTPPCTLGLPWLVSAKPVKVKSSFLDELRKLKDETGQQIKRNYRDLQQHTDELELCRHDD</sequence>